<name>A0ABD5FHU2_ENTCA</name>
<proteinExistence type="predicted"/>
<gene>
    <name evidence="1" type="ORF">P7I34_00895</name>
</gene>
<dbReference type="NCBIfam" id="NF047400">
    <property type="entry name" value="MazE_PemI_antitoxin"/>
    <property type="match status" value="1"/>
</dbReference>
<dbReference type="RefSeq" id="WP_311956727.1">
    <property type="nucleotide sequence ID" value="NZ_JARQDZ010000001.1"/>
</dbReference>
<evidence type="ECO:0000313" key="1">
    <source>
        <dbReference type="EMBL" id="MDT2981198.1"/>
    </source>
</evidence>
<evidence type="ECO:0000313" key="2">
    <source>
        <dbReference type="Proteomes" id="UP001253851"/>
    </source>
</evidence>
<sequence length="76" mass="8422">MLITKSSLQGNSIVVTLPSDNGKNPPENQEYIVVYAEDGTIILVPKIEDPFNGGVESECYEKDAWEDLSSEGRMIF</sequence>
<dbReference type="Proteomes" id="UP001253851">
    <property type="component" value="Unassembled WGS sequence"/>
</dbReference>
<dbReference type="AlphaFoldDB" id="A0ABD5FHU2"/>
<organism evidence="1 2">
    <name type="scientific">Enterococcus casseliflavus</name>
    <name type="common">Enterococcus flavescens</name>
    <dbReference type="NCBI Taxonomy" id="37734"/>
    <lineage>
        <taxon>Bacteria</taxon>
        <taxon>Bacillati</taxon>
        <taxon>Bacillota</taxon>
        <taxon>Bacilli</taxon>
        <taxon>Lactobacillales</taxon>
        <taxon>Enterococcaceae</taxon>
        <taxon>Enterococcus</taxon>
    </lineage>
</organism>
<comment type="caution">
    <text evidence="1">The sequence shown here is derived from an EMBL/GenBank/DDBJ whole genome shotgun (WGS) entry which is preliminary data.</text>
</comment>
<accession>A0ABD5FHU2</accession>
<protein>
    <submittedName>
        <fullName evidence="1">AbrB family transcriptional regulator</fullName>
    </submittedName>
</protein>
<reference evidence="1 2" key="1">
    <citation type="submission" date="2023-03" db="EMBL/GenBank/DDBJ databases">
        <authorList>
            <person name="Shen W."/>
            <person name="Cai J."/>
        </authorList>
    </citation>
    <scope>NUCLEOTIDE SEQUENCE [LARGE SCALE GENOMIC DNA]</scope>
    <source>
        <strain evidence="1 2">B516</strain>
    </source>
</reference>
<dbReference type="EMBL" id="JARQDZ010000001">
    <property type="protein sequence ID" value="MDT2981198.1"/>
    <property type="molecule type" value="Genomic_DNA"/>
</dbReference>